<evidence type="ECO:0000313" key="2">
    <source>
        <dbReference type="EMBL" id="KAK7710483.1"/>
    </source>
</evidence>
<accession>A0ABR1NPT3</accession>
<evidence type="ECO:0000259" key="1">
    <source>
        <dbReference type="PROSITE" id="PS50011"/>
    </source>
</evidence>
<dbReference type="SUPFAM" id="SSF56112">
    <property type="entry name" value="Protein kinase-like (PK-like)"/>
    <property type="match status" value="1"/>
</dbReference>
<keyword evidence="3" id="KW-1185">Reference proteome</keyword>
<comment type="caution">
    <text evidence="2">The sequence shown here is derived from an EMBL/GenBank/DDBJ whole genome shotgun (WGS) entry which is preliminary data.</text>
</comment>
<name>A0ABR1NPT3_DIAER</name>
<dbReference type="InterPro" id="IPR000719">
    <property type="entry name" value="Prot_kinase_dom"/>
</dbReference>
<evidence type="ECO:0000313" key="3">
    <source>
        <dbReference type="Proteomes" id="UP001430848"/>
    </source>
</evidence>
<feature type="domain" description="Protein kinase" evidence="1">
    <location>
        <begin position="53"/>
        <end position="307"/>
    </location>
</feature>
<dbReference type="PROSITE" id="PS00108">
    <property type="entry name" value="PROTEIN_KINASE_ST"/>
    <property type="match status" value="1"/>
</dbReference>
<dbReference type="EMBL" id="JAKNSF020000158">
    <property type="protein sequence ID" value="KAK7710483.1"/>
    <property type="molecule type" value="Genomic_DNA"/>
</dbReference>
<dbReference type="InterPro" id="IPR008271">
    <property type="entry name" value="Ser/Thr_kinase_AS"/>
</dbReference>
<proteinExistence type="predicted"/>
<dbReference type="InterPro" id="IPR011009">
    <property type="entry name" value="Kinase-like_dom_sf"/>
</dbReference>
<sequence length="307" mass="34361">MESLEAYRGESSYDRFKEHIDRNFETGREAQGKPEKFASFHCLTHYWTAAHVQEIVFDTGELDYHIDDILKRYLRIFSILAGGNLVLKSYDTAYESSYQNEIKAYNAFANAKPCENILKYIGSYYVQPLAPGSGLQYTIMLEHAERGSLLQLYGENDPPFAPAETKAFWSSLFQVAKGLMAAHNRLPKMTGASCVHQDVKPSNIFVFGREDDSTAEFDLTFKIVEVHGLTVRLNSTGTMKLTSSWVIFKTCGLSDVFSLKLPYGFALDGAAALNSRTDAGKRTMRLHRSSVILVAATVSIMAPQDCK</sequence>
<organism evidence="2 3">
    <name type="scientific">Diaporthe eres</name>
    <name type="common">Phomopsis oblonga</name>
    <dbReference type="NCBI Taxonomy" id="83184"/>
    <lineage>
        <taxon>Eukaryota</taxon>
        <taxon>Fungi</taxon>
        <taxon>Dikarya</taxon>
        <taxon>Ascomycota</taxon>
        <taxon>Pezizomycotina</taxon>
        <taxon>Sordariomycetes</taxon>
        <taxon>Sordariomycetidae</taxon>
        <taxon>Diaporthales</taxon>
        <taxon>Diaporthaceae</taxon>
        <taxon>Diaporthe</taxon>
        <taxon>Diaporthe eres species complex</taxon>
    </lineage>
</organism>
<reference evidence="2 3" key="1">
    <citation type="submission" date="2024-02" db="EMBL/GenBank/DDBJ databases">
        <title>De novo assembly and annotation of 12 fungi associated with fruit tree decline syndrome in Ontario, Canada.</title>
        <authorList>
            <person name="Sulman M."/>
            <person name="Ellouze W."/>
            <person name="Ilyukhin E."/>
        </authorList>
    </citation>
    <scope>NUCLEOTIDE SEQUENCE [LARGE SCALE GENOMIC DNA]</scope>
    <source>
        <strain evidence="2 3">M169</strain>
    </source>
</reference>
<gene>
    <name evidence="2" type="ORF">SLS63_012977</name>
</gene>
<dbReference type="Proteomes" id="UP001430848">
    <property type="component" value="Unassembled WGS sequence"/>
</dbReference>
<dbReference type="Gene3D" id="1.10.510.10">
    <property type="entry name" value="Transferase(Phosphotransferase) domain 1"/>
    <property type="match status" value="1"/>
</dbReference>
<dbReference type="PROSITE" id="PS50011">
    <property type="entry name" value="PROTEIN_KINASE_DOM"/>
    <property type="match status" value="1"/>
</dbReference>
<protein>
    <recommendedName>
        <fullName evidence="1">Protein kinase domain-containing protein</fullName>
    </recommendedName>
</protein>